<dbReference type="CDD" id="cd03801">
    <property type="entry name" value="GT4_PimA-like"/>
    <property type="match status" value="1"/>
</dbReference>
<protein>
    <recommendedName>
        <fullName evidence="1">Glycosyltransferase subfamily 4-like N-terminal domain-containing protein</fullName>
    </recommendedName>
</protein>
<organism evidence="2 3">
    <name type="scientific">Candidatus Harrisonbacteria bacterium RIFCSPLOWO2_01_FULL_44_18</name>
    <dbReference type="NCBI Taxonomy" id="1798407"/>
    <lineage>
        <taxon>Bacteria</taxon>
        <taxon>Candidatus Harrisoniibacteriota</taxon>
    </lineage>
</organism>
<evidence type="ECO:0000313" key="3">
    <source>
        <dbReference type="Proteomes" id="UP000177942"/>
    </source>
</evidence>
<sequence>MSLRVLYLYAGSRKKIYQAYLDGSGPDTELLGLNYLRDYGIQADFLENRWTEFFRKISFHLTDLPVLFKLHRYDIIFSSSSPITLFLVKFLLRRKKPLWVAYNSYFSRLLKRNRGIFRWIIRKGLASADAIICQVMPQKEFLEAEGLDPKKLFHVPACIDSARYLHRPSGAPVVPGRYVVSIGRDLGRDYETLIEAVRGTDISLVIGALSRNLSQIKNIPSNVRISWFPRESIPILLHDAAFSVVPVYGDEKMMGADCSGQFSLLEAMASGKAVITSTHVNNFIHGIDGMIVPPEDPVLLREAMMRLWNNPAEAKKMGEAAQKKAMTLFTNKRFAEGLVKVFSKITAK</sequence>
<dbReference type="Gene3D" id="3.40.50.2000">
    <property type="entry name" value="Glycogen Phosphorylase B"/>
    <property type="match status" value="2"/>
</dbReference>
<evidence type="ECO:0000313" key="2">
    <source>
        <dbReference type="EMBL" id="OGY65347.1"/>
    </source>
</evidence>
<dbReference type="GO" id="GO:0016757">
    <property type="term" value="F:glycosyltransferase activity"/>
    <property type="evidence" value="ECO:0007669"/>
    <property type="project" value="TreeGrafter"/>
</dbReference>
<evidence type="ECO:0000259" key="1">
    <source>
        <dbReference type="Pfam" id="PF13439"/>
    </source>
</evidence>
<dbReference type="Pfam" id="PF13692">
    <property type="entry name" value="Glyco_trans_1_4"/>
    <property type="match status" value="1"/>
</dbReference>
<dbReference type="PANTHER" id="PTHR12526">
    <property type="entry name" value="GLYCOSYLTRANSFERASE"/>
    <property type="match status" value="1"/>
</dbReference>
<dbReference type="AlphaFoldDB" id="A0A1G1ZND1"/>
<dbReference type="SUPFAM" id="SSF53756">
    <property type="entry name" value="UDP-Glycosyltransferase/glycogen phosphorylase"/>
    <property type="match status" value="1"/>
</dbReference>
<gene>
    <name evidence="2" type="ORF">A3A16_02775</name>
</gene>
<dbReference type="Pfam" id="PF13439">
    <property type="entry name" value="Glyco_transf_4"/>
    <property type="match status" value="1"/>
</dbReference>
<feature type="domain" description="Glycosyltransferase subfamily 4-like N-terminal" evidence="1">
    <location>
        <begin position="52"/>
        <end position="163"/>
    </location>
</feature>
<name>A0A1G1ZND1_9BACT</name>
<dbReference type="PANTHER" id="PTHR12526:SF638">
    <property type="entry name" value="SPORE COAT PROTEIN SA"/>
    <property type="match status" value="1"/>
</dbReference>
<dbReference type="Proteomes" id="UP000177942">
    <property type="component" value="Unassembled WGS sequence"/>
</dbReference>
<dbReference type="EMBL" id="MHJJ01000011">
    <property type="protein sequence ID" value="OGY65347.1"/>
    <property type="molecule type" value="Genomic_DNA"/>
</dbReference>
<reference evidence="2 3" key="1">
    <citation type="journal article" date="2016" name="Nat. Commun.">
        <title>Thousands of microbial genomes shed light on interconnected biogeochemical processes in an aquifer system.</title>
        <authorList>
            <person name="Anantharaman K."/>
            <person name="Brown C.T."/>
            <person name="Hug L.A."/>
            <person name="Sharon I."/>
            <person name="Castelle C.J."/>
            <person name="Probst A.J."/>
            <person name="Thomas B.C."/>
            <person name="Singh A."/>
            <person name="Wilkins M.J."/>
            <person name="Karaoz U."/>
            <person name="Brodie E.L."/>
            <person name="Williams K.H."/>
            <person name="Hubbard S.S."/>
            <person name="Banfield J.F."/>
        </authorList>
    </citation>
    <scope>NUCLEOTIDE SEQUENCE [LARGE SCALE GENOMIC DNA]</scope>
</reference>
<proteinExistence type="predicted"/>
<dbReference type="InterPro" id="IPR028098">
    <property type="entry name" value="Glyco_trans_4-like_N"/>
</dbReference>
<comment type="caution">
    <text evidence="2">The sequence shown here is derived from an EMBL/GenBank/DDBJ whole genome shotgun (WGS) entry which is preliminary data.</text>
</comment>
<accession>A0A1G1ZND1</accession>
<dbReference type="STRING" id="1798407.A3A16_02775"/>